<organism evidence="2 3">
    <name type="scientific">Burkholderia pseudomallei (strain 1106a)</name>
    <dbReference type="NCBI Taxonomy" id="357348"/>
    <lineage>
        <taxon>Bacteria</taxon>
        <taxon>Pseudomonadati</taxon>
        <taxon>Pseudomonadota</taxon>
        <taxon>Betaproteobacteria</taxon>
        <taxon>Burkholderiales</taxon>
        <taxon>Burkholderiaceae</taxon>
        <taxon>Burkholderia</taxon>
        <taxon>pseudomallei group</taxon>
    </lineage>
</organism>
<dbReference type="RefSeq" id="WP_004536847.1">
    <property type="nucleotide sequence ID" value="NC_009078.1"/>
</dbReference>
<dbReference type="AlphaFoldDB" id="A3P441"/>
<dbReference type="EMBL" id="CP000573">
    <property type="protein sequence ID" value="ABN93759.1"/>
    <property type="molecule type" value="Genomic_DNA"/>
</dbReference>
<reference evidence="3" key="1">
    <citation type="submission" date="2007-02" db="EMBL/GenBank/DDBJ databases">
        <authorList>
            <person name="DeShazer D."/>
            <person name="Woods D.E."/>
            <person name="Nierman W.C."/>
        </authorList>
    </citation>
    <scope>NUCLEOTIDE SEQUENCE [LARGE SCALE GENOMIC DNA]</scope>
    <source>
        <strain evidence="3">1106a</strain>
    </source>
</reference>
<evidence type="ECO:0000256" key="1">
    <source>
        <dbReference type="SAM" id="MobiDB-lite"/>
    </source>
</evidence>
<evidence type="ECO:0000313" key="2">
    <source>
        <dbReference type="EMBL" id="ABN93759.1"/>
    </source>
</evidence>
<feature type="compositionally biased region" description="Basic residues" evidence="1">
    <location>
        <begin position="37"/>
        <end position="47"/>
    </location>
</feature>
<feature type="compositionally biased region" description="Basic and acidic residues" evidence="1">
    <location>
        <begin position="1"/>
        <end position="12"/>
    </location>
</feature>
<gene>
    <name evidence="2" type="ordered locus">BURPS1106A_A1066</name>
</gene>
<sequence length="87" mass="9388">MEILARGRDSQRFGKPAPHRGGSRARASGGGVELSGRRHTPSLRAGRRTGTSGNRARTAGSAKRKHVERRRDRGAWASRCATLRGIA</sequence>
<name>A3P441_BURP0</name>
<accession>A3P441</accession>
<dbReference type="Proteomes" id="UP000006738">
    <property type="component" value="Chromosome II"/>
</dbReference>
<protein>
    <submittedName>
        <fullName evidence="2">Uncharacterized protein</fullName>
    </submittedName>
</protein>
<evidence type="ECO:0000313" key="3">
    <source>
        <dbReference type="Proteomes" id="UP000006738"/>
    </source>
</evidence>
<proteinExistence type="predicted"/>
<dbReference type="KEGG" id="bpl:BURPS1106A_A1066"/>
<feature type="region of interest" description="Disordered" evidence="1">
    <location>
        <begin position="1"/>
        <end position="75"/>
    </location>
</feature>
<dbReference type="HOGENOM" id="CLU_2506376_0_0_4"/>